<evidence type="ECO:0000256" key="1">
    <source>
        <dbReference type="SAM" id="SignalP"/>
    </source>
</evidence>
<reference evidence="2 3" key="1">
    <citation type="submission" date="2019-03" db="EMBL/GenBank/DDBJ databases">
        <title>Genome sequence of Sphingomonas sp. 17J27-24.</title>
        <authorList>
            <person name="Kim M."/>
            <person name="Maeng S."/>
            <person name="Sathiyaraj S."/>
        </authorList>
    </citation>
    <scope>NUCLEOTIDE SEQUENCE [LARGE SCALE GENOMIC DNA]</scope>
    <source>
        <strain evidence="2 3">17J27-24</strain>
    </source>
</reference>
<proteinExistence type="predicted"/>
<name>A0A4Y8ZWF7_9SPHN</name>
<sequence>MRKWPVRILLLGLALPGCAAATAPQVGATVSTTSSRLLKITEAHIESRGNAILVRGRVERRSQQQRPVWGHLHLEAWGGGKLRGVKDSHWSVMGRYRLPGSTFRAKLDVPPEMVDEIRVTHAPGRD</sequence>
<dbReference type="AlphaFoldDB" id="A0A4Y8ZWF7"/>
<accession>A0A4Y8ZWF7</accession>
<feature type="signal peptide" evidence="1">
    <location>
        <begin position="1"/>
        <end position="19"/>
    </location>
</feature>
<keyword evidence="1" id="KW-0732">Signal</keyword>
<comment type="caution">
    <text evidence="2">The sequence shown here is derived from an EMBL/GenBank/DDBJ whole genome shotgun (WGS) entry which is preliminary data.</text>
</comment>
<gene>
    <name evidence="2" type="ORF">E2493_02885</name>
</gene>
<protein>
    <submittedName>
        <fullName evidence="2">Uncharacterized protein</fullName>
    </submittedName>
</protein>
<evidence type="ECO:0000313" key="2">
    <source>
        <dbReference type="EMBL" id="TFI59797.1"/>
    </source>
</evidence>
<evidence type="ECO:0000313" key="3">
    <source>
        <dbReference type="Proteomes" id="UP000298213"/>
    </source>
</evidence>
<feature type="chain" id="PRO_5021329700" evidence="1">
    <location>
        <begin position="20"/>
        <end position="126"/>
    </location>
</feature>
<organism evidence="2 3">
    <name type="scientific">Sphingomonas parva</name>
    <dbReference type="NCBI Taxonomy" id="2555898"/>
    <lineage>
        <taxon>Bacteria</taxon>
        <taxon>Pseudomonadati</taxon>
        <taxon>Pseudomonadota</taxon>
        <taxon>Alphaproteobacteria</taxon>
        <taxon>Sphingomonadales</taxon>
        <taxon>Sphingomonadaceae</taxon>
        <taxon>Sphingomonas</taxon>
    </lineage>
</organism>
<dbReference type="Proteomes" id="UP000298213">
    <property type="component" value="Unassembled WGS sequence"/>
</dbReference>
<dbReference type="RefSeq" id="WP_135083528.1">
    <property type="nucleotide sequence ID" value="NZ_SPDV01000003.1"/>
</dbReference>
<keyword evidence="3" id="KW-1185">Reference proteome</keyword>
<dbReference type="EMBL" id="SPDV01000003">
    <property type="protein sequence ID" value="TFI59797.1"/>
    <property type="molecule type" value="Genomic_DNA"/>
</dbReference>